<evidence type="ECO:0000313" key="4">
    <source>
        <dbReference type="Proteomes" id="UP000002429"/>
    </source>
</evidence>
<feature type="compositionally biased region" description="Low complexity" evidence="1">
    <location>
        <begin position="115"/>
        <end position="127"/>
    </location>
</feature>
<feature type="domain" description="ParB-related ThiF-related cassette protein E" evidence="2">
    <location>
        <begin position="19"/>
        <end position="116"/>
    </location>
</feature>
<protein>
    <recommendedName>
        <fullName evidence="2">ParB-related ThiF-related cassette protein E domain-containing protein</fullName>
    </recommendedName>
</protein>
<proteinExistence type="predicted"/>
<dbReference type="RefSeq" id="WP_011514886.1">
    <property type="nucleotide sequence ID" value="NC_006525.1"/>
</dbReference>
<accession>Q1L9S7</accession>
<dbReference type="EMBL" id="CP000355">
    <property type="protein sequence ID" value="ABF13099.1"/>
    <property type="molecule type" value="Genomic_DNA"/>
</dbReference>
<keyword evidence="4" id="KW-1185">Reference proteome</keyword>
<reference evidence="4" key="1">
    <citation type="journal article" date="2010" name="PLoS ONE">
        <title>The complete genome sequence of Cupriavidus metallidurans strain CH34, a master survivalist in harsh and anthropogenic environments.</title>
        <authorList>
            <person name="Janssen P.J."/>
            <person name="Van Houdt R."/>
            <person name="Moors H."/>
            <person name="Monsieurs P."/>
            <person name="Morin N."/>
            <person name="Michaux A."/>
            <person name="Benotmane M.A."/>
            <person name="Leys N."/>
            <person name="Vallaeys T."/>
            <person name="Lapidus A."/>
            <person name="Monchy S."/>
            <person name="Medigue C."/>
            <person name="Taghavi S."/>
            <person name="McCorkle S."/>
            <person name="Dunn J."/>
            <person name="van der Lelie D."/>
            <person name="Mergeay M."/>
        </authorList>
    </citation>
    <scope>NUCLEOTIDE SEQUENCE [LARGE SCALE GENOMIC DNA]</scope>
    <source>
        <strain evidence="4">ATCC 43123 / DSM 2839 / NBRC 102507 / CH34</strain>
    </source>
</reference>
<evidence type="ECO:0000259" key="2">
    <source>
        <dbReference type="Pfam" id="PF19556"/>
    </source>
</evidence>
<geneLocation type="plasmid" evidence="3 4">
    <name>pMOL28</name>
</geneLocation>
<keyword evidence="3" id="KW-0614">Plasmid</keyword>
<dbReference type="AlphaFoldDB" id="Q1L9S7"/>
<dbReference type="KEGG" id="rme:Rmet_6240"/>
<evidence type="ECO:0000256" key="1">
    <source>
        <dbReference type="SAM" id="MobiDB-lite"/>
    </source>
</evidence>
<dbReference type="InterPro" id="IPR022273">
    <property type="entry name" value="PRTRC_protein-E"/>
</dbReference>
<feature type="region of interest" description="Disordered" evidence="1">
    <location>
        <begin position="115"/>
        <end position="172"/>
    </location>
</feature>
<name>Q1L9S7_CUPMC</name>
<dbReference type="NCBIfam" id="TIGR03741">
    <property type="entry name" value="PRTRC_E"/>
    <property type="match status" value="1"/>
</dbReference>
<organism evidence="3 4">
    <name type="scientific">Cupriavidus metallidurans (strain ATCC 43123 / DSM 2839 / NBRC 102507 / CH34)</name>
    <name type="common">Ralstonia metallidurans</name>
    <dbReference type="NCBI Taxonomy" id="266264"/>
    <lineage>
        <taxon>Bacteria</taxon>
        <taxon>Pseudomonadati</taxon>
        <taxon>Pseudomonadota</taxon>
        <taxon>Betaproteobacteria</taxon>
        <taxon>Burkholderiales</taxon>
        <taxon>Burkholderiaceae</taxon>
        <taxon>Cupriavidus</taxon>
    </lineage>
</organism>
<sequence length="172" mass="17430">MGAHGAYLSFHFPKGLTMFTELVPLVRASDKVVITLTMQGDTMSAVVMPVIKNAADAALTTPVVLSATAAELDAEFANAVTSVTAAHRSLAEQAEATKSILDAAKTTQSSKATKALAKAASGSGSSDGNDDDDNDAGEVAVRGSTTKGDTQTEAKAEPGTMVPSGTDLSSLL</sequence>
<gene>
    <name evidence="3" type="ordered locus">Rmet_6240</name>
</gene>
<dbReference type="HOGENOM" id="CLU_139165_0_0_4"/>
<dbReference type="Proteomes" id="UP000002429">
    <property type="component" value="Plasmid pMOL28"/>
</dbReference>
<dbReference type="Pfam" id="PF19556">
    <property type="entry name" value="PRTRC_E"/>
    <property type="match status" value="1"/>
</dbReference>
<evidence type="ECO:0000313" key="3">
    <source>
        <dbReference type="EMBL" id="ABF13099.1"/>
    </source>
</evidence>